<evidence type="ECO:0000256" key="1">
    <source>
        <dbReference type="SAM" id="MobiDB-lite"/>
    </source>
</evidence>
<protein>
    <submittedName>
        <fullName evidence="2">Uncharacterized protein</fullName>
    </submittedName>
</protein>
<feature type="compositionally biased region" description="Basic and acidic residues" evidence="1">
    <location>
        <begin position="77"/>
        <end position="92"/>
    </location>
</feature>
<feature type="region of interest" description="Disordered" evidence="1">
    <location>
        <begin position="1"/>
        <end position="107"/>
    </location>
</feature>
<feature type="compositionally biased region" description="Low complexity" evidence="1">
    <location>
        <begin position="65"/>
        <end position="76"/>
    </location>
</feature>
<dbReference type="PaxDb" id="4097-A0A1S4CL72"/>
<accession>A0A1S4CL72</accession>
<sequence>MRNSQDNTVTPPPPTPSNSSTPPPPSTSPKPWLRRVKMLARKRVASGVLSKKLNEKLKASKVQDSDSNSDSESYKSASDREGPRSSDSKKTQESPSKVSSSENVETRFVLVRPVSDVELPELRWSGGKMKSEKEKRERGCMW</sequence>
<feature type="compositionally biased region" description="Polar residues" evidence="1">
    <location>
        <begin position="93"/>
        <end position="103"/>
    </location>
</feature>
<organism evidence="2">
    <name type="scientific">Nicotiana tabacum</name>
    <name type="common">Common tobacco</name>
    <dbReference type="NCBI Taxonomy" id="4097"/>
    <lineage>
        <taxon>Eukaryota</taxon>
        <taxon>Viridiplantae</taxon>
        <taxon>Streptophyta</taxon>
        <taxon>Embryophyta</taxon>
        <taxon>Tracheophyta</taxon>
        <taxon>Spermatophyta</taxon>
        <taxon>Magnoliopsida</taxon>
        <taxon>eudicotyledons</taxon>
        <taxon>Gunneridae</taxon>
        <taxon>Pentapetalae</taxon>
        <taxon>asterids</taxon>
        <taxon>lamiids</taxon>
        <taxon>Solanales</taxon>
        <taxon>Solanaceae</taxon>
        <taxon>Nicotianoideae</taxon>
        <taxon>Nicotianeae</taxon>
        <taxon>Nicotiana</taxon>
    </lineage>
</organism>
<gene>
    <name evidence="2" type="primary">LOC107820259</name>
</gene>
<proteinExistence type="predicted"/>
<name>A0A1S4CL72_TOBAC</name>
<reference evidence="2" key="1">
    <citation type="submission" date="2025-08" db="UniProtKB">
        <authorList>
            <consortium name="RefSeq"/>
        </authorList>
    </citation>
    <scope>IDENTIFICATION</scope>
</reference>
<feature type="compositionally biased region" description="Basic residues" evidence="1">
    <location>
        <begin position="32"/>
        <end position="44"/>
    </location>
</feature>
<dbReference type="RefSeq" id="XP_016502007.1">
    <property type="nucleotide sequence ID" value="XM_016646521.1"/>
</dbReference>
<dbReference type="AlphaFoldDB" id="A0A1S4CL72"/>
<feature type="compositionally biased region" description="Basic and acidic residues" evidence="1">
    <location>
        <begin position="52"/>
        <end position="64"/>
    </location>
</feature>
<feature type="compositionally biased region" description="Pro residues" evidence="1">
    <location>
        <begin position="10"/>
        <end position="28"/>
    </location>
</feature>
<dbReference type="KEGG" id="nta:107820259"/>
<evidence type="ECO:0000313" key="2">
    <source>
        <dbReference type="RefSeq" id="XP_016502007.1"/>
    </source>
</evidence>